<name>A0A4R3PRZ1_RHISU</name>
<gene>
    <name evidence="1" type="ORF">EV132_13437</name>
</gene>
<dbReference type="Pfam" id="PF02452">
    <property type="entry name" value="PemK_toxin"/>
    <property type="match status" value="1"/>
</dbReference>
<proteinExistence type="predicted"/>
<dbReference type="InterPro" id="IPR003477">
    <property type="entry name" value="PemK-like"/>
</dbReference>
<dbReference type="GO" id="GO:0003677">
    <property type="term" value="F:DNA binding"/>
    <property type="evidence" value="ECO:0007669"/>
    <property type="project" value="InterPro"/>
</dbReference>
<dbReference type="PANTHER" id="PTHR33988:SF1">
    <property type="entry name" value="ENDORIBONUCLEASE MAZF7-RELATED"/>
    <property type="match status" value="1"/>
</dbReference>
<protein>
    <submittedName>
        <fullName evidence="1">mRNA interferase MazF</fullName>
    </submittedName>
</protein>
<dbReference type="GO" id="GO:0006402">
    <property type="term" value="P:mRNA catabolic process"/>
    <property type="evidence" value="ECO:0007669"/>
    <property type="project" value="TreeGrafter"/>
</dbReference>
<dbReference type="InterPro" id="IPR011067">
    <property type="entry name" value="Plasmid_toxin/cell-grow_inhib"/>
</dbReference>
<evidence type="ECO:0000313" key="2">
    <source>
        <dbReference type="Proteomes" id="UP000294576"/>
    </source>
</evidence>
<accession>A0A4R3PRZ1</accession>
<reference evidence="1 2" key="1">
    <citation type="submission" date="2019-03" db="EMBL/GenBank/DDBJ databases">
        <title>Genomic Encyclopedia of Type Strains, Phase IV (KMG-V): Genome sequencing to study the core and pangenomes of soil and plant-associated prokaryotes.</title>
        <authorList>
            <person name="Whitman W."/>
        </authorList>
    </citation>
    <scope>NUCLEOTIDE SEQUENCE [LARGE SCALE GENOMIC DNA]</scope>
    <source>
        <strain evidence="1 2">Hc14</strain>
    </source>
</reference>
<dbReference type="GO" id="GO:0004521">
    <property type="term" value="F:RNA endonuclease activity"/>
    <property type="evidence" value="ECO:0007669"/>
    <property type="project" value="TreeGrafter"/>
</dbReference>
<dbReference type="AlphaFoldDB" id="A0A4R3PRZ1"/>
<dbReference type="SUPFAM" id="SSF50118">
    <property type="entry name" value="Cell growth inhibitor/plasmid maintenance toxic component"/>
    <property type="match status" value="1"/>
</dbReference>
<dbReference type="GO" id="GO:0016075">
    <property type="term" value="P:rRNA catabolic process"/>
    <property type="evidence" value="ECO:0007669"/>
    <property type="project" value="TreeGrafter"/>
</dbReference>
<dbReference type="Gene3D" id="2.30.30.110">
    <property type="match status" value="1"/>
</dbReference>
<sequence>MCLMKQIERGAVFTIAAKGIYTGKPRPAIVVQSDELDIESVLIVPLTTETGGSRRVRIEIGPTAENGLKKLSYAMCDKISAVPASNLKTRVGALDPQTMTHLESGLLNVLGLHP</sequence>
<organism evidence="1 2">
    <name type="scientific">Rhizobium sullae</name>
    <name type="common">Rhizobium hedysari</name>
    <dbReference type="NCBI Taxonomy" id="50338"/>
    <lineage>
        <taxon>Bacteria</taxon>
        <taxon>Pseudomonadati</taxon>
        <taxon>Pseudomonadota</taxon>
        <taxon>Alphaproteobacteria</taxon>
        <taxon>Hyphomicrobiales</taxon>
        <taxon>Rhizobiaceae</taxon>
        <taxon>Rhizobium/Agrobacterium group</taxon>
        <taxon>Rhizobium</taxon>
    </lineage>
</organism>
<comment type="caution">
    <text evidence="1">The sequence shown here is derived from an EMBL/GenBank/DDBJ whole genome shotgun (WGS) entry which is preliminary data.</text>
</comment>
<dbReference type="Proteomes" id="UP000294576">
    <property type="component" value="Unassembled WGS sequence"/>
</dbReference>
<dbReference type="EMBL" id="SMBH01000034">
    <property type="protein sequence ID" value="TCU05599.1"/>
    <property type="molecule type" value="Genomic_DNA"/>
</dbReference>
<dbReference type="PANTHER" id="PTHR33988">
    <property type="entry name" value="ENDORIBONUCLEASE MAZF-RELATED"/>
    <property type="match status" value="1"/>
</dbReference>
<evidence type="ECO:0000313" key="1">
    <source>
        <dbReference type="EMBL" id="TCU05599.1"/>
    </source>
</evidence>